<dbReference type="Gene3D" id="1.10.1670.10">
    <property type="entry name" value="Helix-hairpin-Helix base-excision DNA repair enzymes (C-terminal)"/>
    <property type="match status" value="1"/>
</dbReference>
<keyword evidence="6" id="KW-0004">4Fe-4S</keyword>
<evidence type="ECO:0000256" key="4">
    <source>
        <dbReference type="ARBA" id="ARBA00012045"/>
    </source>
</evidence>
<dbReference type="InterPro" id="IPR003265">
    <property type="entry name" value="HhH-GPD_domain"/>
</dbReference>
<comment type="caution">
    <text evidence="16">The sequence shown here is derived from an EMBL/GenBank/DDBJ whole genome shotgun (WGS) entry which is preliminary data.</text>
</comment>
<dbReference type="Pfam" id="PF00633">
    <property type="entry name" value="HHH"/>
    <property type="match status" value="1"/>
</dbReference>
<evidence type="ECO:0000256" key="5">
    <source>
        <dbReference type="ARBA" id="ARBA00022023"/>
    </source>
</evidence>
<dbReference type="InterPro" id="IPR005760">
    <property type="entry name" value="A/G_AdeGlyc_MutY"/>
</dbReference>
<keyword evidence="17" id="KW-1185">Reference proteome</keyword>
<comment type="similarity">
    <text evidence="3 14">Belongs to the Nth/MutY family.</text>
</comment>
<dbReference type="GO" id="GO:0006284">
    <property type="term" value="P:base-excision repair"/>
    <property type="evidence" value="ECO:0007669"/>
    <property type="project" value="UniProtKB-UniRule"/>
</dbReference>
<dbReference type="InterPro" id="IPR000445">
    <property type="entry name" value="HhH_motif"/>
</dbReference>
<proteinExistence type="inferred from homology"/>
<evidence type="ECO:0000256" key="11">
    <source>
        <dbReference type="ARBA" id="ARBA00023014"/>
    </source>
</evidence>
<dbReference type="Gene3D" id="1.10.340.30">
    <property type="entry name" value="Hypothetical protein, domain 2"/>
    <property type="match status" value="1"/>
</dbReference>
<dbReference type="Gene3D" id="3.90.79.10">
    <property type="entry name" value="Nucleoside Triphosphate Pyrophosphohydrolase"/>
    <property type="match status" value="1"/>
</dbReference>
<keyword evidence="13 14" id="KW-0326">Glycosidase</keyword>
<evidence type="ECO:0000256" key="13">
    <source>
        <dbReference type="ARBA" id="ARBA00023295"/>
    </source>
</evidence>
<dbReference type="RefSeq" id="WP_027069143.1">
    <property type="nucleotide sequence ID" value="NZ_AUHT01000005.1"/>
</dbReference>
<dbReference type="GO" id="GO:0000701">
    <property type="term" value="F:purine-specific mismatch base pair DNA N-glycosylase activity"/>
    <property type="evidence" value="ECO:0007669"/>
    <property type="project" value="UniProtKB-EC"/>
</dbReference>
<dbReference type="PANTHER" id="PTHR42944:SF1">
    <property type="entry name" value="ADENINE DNA GLYCOSYLASE"/>
    <property type="match status" value="1"/>
</dbReference>
<comment type="catalytic activity">
    <reaction evidence="1 14">
        <text>Hydrolyzes free adenine bases from 7,8-dihydro-8-oxoguanine:adenine mismatched double-stranded DNA, leaving an apurinic site.</text>
        <dbReference type="EC" id="3.2.2.31"/>
    </reaction>
</comment>
<comment type="cofactor">
    <cofactor evidence="14">
        <name>[4Fe-4S] cluster</name>
        <dbReference type="ChEBI" id="CHEBI:49883"/>
    </cofactor>
    <text evidence="14">Binds 1 [4Fe-4S] cluster.</text>
</comment>
<sequence length="346" mass="38379">MSDAFAARLLAWFDHAGRHDLPWQHPRSPYRVWLSEIMLQQTRVATVIPYFQRFVAALPELPALAAASQEQVLALWSGLGYYARARNLHAAAKLCTERHAGKLPRGIDELQALPGIGRSTAAAIAAQAWGARHAILDGNVKRVLARYHGVEGWPNLPRVEKALWALAEGHLPDARLADYTQAQMDLGATVCTRADPACLLCPLRDDCVARREGRTAELPTPRPGKVLPQRHATVLWLEDAHGRILLQQRPPAGIWAALWTLPQADDADAAREWFARHLHGDFGLGEALPPVDHAFSHYRLQLQPLRWRGIESRLAVGDNEGLRWVAPGDLDRLGIPAPIRRLLVPA</sequence>
<dbReference type="Pfam" id="PF00730">
    <property type="entry name" value="HhH-GPD"/>
    <property type="match status" value="1"/>
</dbReference>
<dbReference type="GO" id="GO:0046872">
    <property type="term" value="F:metal ion binding"/>
    <property type="evidence" value="ECO:0007669"/>
    <property type="project" value="UniProtKB-UniRule"/>
</dbReference>
<dbReference type="InterPro" id="IPR004036">
    <property type="entry name" value="Endonuclease-III-like_CS2"/>
</dbReference>
<name>A0A0A0M7C9_9GAMM</name>
<accession>A0A0A0M7C9</accession>
<keyword evidence="9" id="KW-0378">Hydrolase</keyword>
<dbReference type="AlphaFoldDB" id="A0A0A0M7C9"/>
<evidence type="ECO:0000256" key="1">
    <source>
        <dbReference type="ARBA" id="ARBA00000843"/>
    </source>
</evidence>
<dbReference type="SUPFAM" id="SSF48150">
    <property type="entry name" value="DNA-glycosylase"/>
    <property type="match status" value="1"/>
</dbReference>
<evidence type="ECO:0000256" key="3">
    <source>
        <dbReference type="ARBA" id="ARBA00008343"/>
    </source>
</evidence>
<evidence type="ECO:0000256" key="9">
    <source>
        <dbReference type="ARBA" id="ARBA00022801"/>
    </source>
</evidence>
<evidence type="ECO:0000256" key="2">
    <source>
        <dbReference type="ARBA" id="ARBA00002933"/>
    </source>
</evidence>
<dbReference type="GO" id="GO:0006298">
    <property type="term" value="P:mismatch repair"/>
    <property type="evidence" value="ECO:0007669"/>
    <property type="project" value="TreeGrafter"/>
</dbReference>
<evidence type="ECO:0000313" key="17">
    <source>
        <dbReference type="Proteomes" id="UP000030003"/>
    </source>
</evidence>
<dbReference type="CDD" id="cd00056">
    <property type="entry name" value="ENDO3c"/>
    <property type="match status" value="1"/>
</dbReference>
<dbReference type="STRING" id="1385515.GCA_000423325_00642"/>
<dbReference type="PROSITE" id="PS01155">
    <property type="entry name" value="ENDONUCLEASE_III_2"/>
    <property type="match status" value="1"/>
</dbReference>
<dbReference type="SMART" id="SM00478">
    <property type="entry name" value="ENDO3c"/>
    <property type="match status" value="1"/>
</dbReference>
<evidence type="ECO:0000256" key="6">
    <source>
        <dbReference type="ARBA" id="ARBA00022485"/>
    </source>
</evidence>
<gene>
    <name evidence="16" type="ORF">N791_04820</name>
</gene>
<dbReference type="InterPro" id="IPR011257">
    <property type="entry name" value="DNA_glycosylase"/>
</dbReference>
<dbReference type="InterPro" id="IPR044298">
    <property type="entry name" value="MIG/MutY"/>
</dbReference>
<dbReference type="eggNOG" id="COG1194">
    <property type="taxonomic scope" value="Bacteria"/>
</dbReference>
<evidence type="ECO:0000256" key="7">
    <source>
        <dbReference type="ARBA" id="ARBA00022723"/>
    </source>
</evidence>
<organism evidence="16 17">
    <name type="scientific">Lysobacter defluvii IMMIB APB-9 = DSM 18482</name>
    <dbReference type="NCBI Taxonomy" id="1385515"/>
    <lineage>
        <taxon>Bacteria</taxon>
        <taxon>Pseudomonadati</taxon>
        <taxon>Pseudomonadota</taxon>
        <taxon>Gammaproteobacteria</taxon>
        <taxon>Lysobacterales</taxon>
        <taxon>Lysobacteraceae</taxon>
        <taxon>Novilysobacter</taxon>
    </lineage>
</organism>
<evidence type="ECO:0000259" key="15">
    <source>
        <dbReference type="SMART" id="SM00478"/>
    </source>
</evidence>
<evidence type="ECO:0000256" key="14">
    <source>
        <dbReference type="RuleBase" id="RU365096"/>
    </source>
</evidence>
<dbReference type="PANTHER" id="PTHR42944">
    <property type="entry name" value="ADENINE DNA GLYCOSYLASE"/>
    <property type="match status" value="1"/>
</dbReference>
<protein>
    <recommendedName>
        <fullName evidence="5 14">Adenine DNA glycosylase</fullName>
        <ecNumber evidence="4 14">3.2.2.31</ecNumber>
    </recommendedName>
</protein>
<dbReference type="EC" id="3.2.2.31" evidence="4 14"/>
<dbReference type="GO" id="GO:0034039">
    <property type="term" value="F:8-oxo-7,8-dihydroguanine DNA N-glycosylase activity"/>
    <property type="evidence" value="ECO:0007669"/>
    <property type="project" value="TreeGrafter"/>
</dbReference>
<dbReference type="Pfam" id="PF14815">
    <property type="entry name" value="NUDIX_4"/>
    <property type="match status" value="1"/>
</dbReference>
<keyword evidence="10 14" id="KW-0408">Iron</keyword>
<keyword evidence="7" id="KW-0479">Metal-binding</keyword>
<evidence type="ECO:0000256" key="12">
    <source>
        <dbReference type="ARBA" id="ARBA00023204"/>
    </source>
</evidence>
<dbReference type="CDD" id="cd03431">
    <property type="entry name" value="NUDIX_DNA_Glycosylase_C-MutY"/>
    <property type="match status" value="1"/>
</dbReference>
<keyword evidence="8 14" id="KW-0227">DNA damage</keyword>
<comment type="function">
    <text evidence="2">Adenine glycosylase active on G-A mispairs. MutY also corrects error-prone DNA synthesis past GO lesions which are due to the oxidatively damaged form of guanine: 7,8-dihydro-8-oxoguanine (8-oxo-dGTP).</text>
</comment>
<dbReference type="EMBL" id="AVBH01000127">
    <property type="protein sequence ID" value="KGO98129.1"/>
    <property type="molecule type" value="Genomic_DNA"/>
</dbReference>
<reference evidence="16 17" key="1">
    <citation type="submission" date="2013-08" db="EMBL/GenBank/DDBJ databases">
        <title>Genomic analysis of Lysobacter defluvii.</title>
        <authorList>
            <person name="Wang Q."/>
            <person name="Wang G."/>
        </authorList>
    </citation>
    <scope>NUCLEOTIDE SEQUENCE [LARGE SCALE GENOMIC DNA]</scope>
    <source>
        <strain evidence="16 17">IMMIB APB-9</strain>
    </source>
</reference>
<evidence type="ECO:0000313" key="16">
    <source>
        <dbReference type="EMBL" id="KGO98129.1"/>
    </source>
</evidence>
<dbReference type="GO" id="GO:0035485">
    <property type="term" value="F:adenine/guanine mispair binding"/>
    <property type="evidence" value="ECO:0007669"/>
    <property type="project" value="TreeGrafter"/>
</dbReference>
<dbReference type="SUPFAM" id="SSF55811">
    <property type="entry name" value="Nudix"/>
    <property type="match status" value="1"/>
</dbReference>
<evidence type="ECO:0000256" key="10">
    <source>
        <dbReference type="ARBA" id="ARBA00023004"/>
    </source>
</evidence>
<dbReference type="InterPro" id="IPR015797">
    <property type="entry name" value="NUDIX_hydrolase-like_dom_sf"/>
</dbReference>
<dbReference type="FunFam" id="1.10.340.30:FF:000002">
    <property type="entry name" value="Adenine DNA glycosylase"/>
    <property type="match status" value="1"/>
</dbReference>
<evidence type="ECO:0000256" key="8">
    <source>
        <dbReference type="ARBA" id="ARBA00022763"/>
    </source>
</evidence>
<dbReference type="NCBIfam" id="TIGR01084">
    <property type="entry name" value="mutY"/>
    <property type="match status" value="1"/>
</dbReference>
<dbReference type="Proteomes" id="UP000030003">
    <property type="component" value="Unassembled WGS sequence"/>
</dbReference>
<feature type="domain" description="HhH-GPD" evidence="15">
    <location>
        <begin position="38"/>
        <end position="189"/>
    </location>
</feature>
<dbReference type="InterPro" id="IPR029119">
    <property type="entry name" value="MutY_C"/>
</dbReference>
<dbReference type="OrthoDB" id="9802365at2"/>
<dbReference type="GO" id="GO:0051539">
    <property type="term" value="F:4 iron, 4 sulfur cluster binding"/>
    <property type="evidence" value="ECO:0007669"/>
    <property type="project" value="UniProtKB-UniRule"/>
</dbReference>
<dbReference type="GO" id="GO:0032357">
    <property type="term" value="F:oxidized purine DNA binding"/>
    <property type="evidence" value="ECO:0007669"/>
    <property type="project" value="TreeGrafter"/>
</dbReference>
<keyword evidence="11" id="KW-0411">Iron-sulfur</keyword>
<dbReference type="InterPro" id="IPR023170">
    <property type="entry name" value="HhH_base_excis_C"/>
</dbReference>
<keyword evidence="12" id="KW-0234">DNA repair</keyword>